<reference evidence="1" key="2">
    <citation type="journal article" date="2015" name="Fish Shellfish Immunol.">
        <title>Early steps in the European eel (Anguilla anguilla)-Vibrio vulnificus interaction in the gills: Role of the RtxA13 toxin.</title>
        <authorList>
            <person name="Callol A."/>
            <person name="Pajuelo D."/>
            <person name="Ebbesson L."/>
            <person name="Teles M."/>
            <person name="MacKenzie S."/>
            <person name="Amaro C."/>
        </authorList>
    </citation>
    <scope>NUCLEOTIDE SEQUENCE</scope>
</reference>
<evidence type="ECO:0000313" key="1">
    <source>
        <dbReference type="EMBL" id="JAH26466.1"/>
    </source>
</evidence>
<reference evidence="1" key="1">
    <citation type="submission" date="2014-11" db="EMBL/GenBank/DDBJ databases">
        <authorList>
            <person name="Amaro Gonzalez C."/>
        </authorList>
    </citation>
    <scope>NUCLEOTIDE SEQUENCE</scope>
</reference>
<accession>A0A0E9RBF5</accession>
<protein>
    <submittedName>
        <fullName evidence="1">Uncharacterized protein</fullName>
    </submittedName>
</protein>
<sequence>MRKEAGAFRHSLIKYTNIPTCLYLSL</sequence>
<name>A0A0E9RBF5_ANGAN</name>
<dbReference type="EMBL" id="GBXM01082111">
    <property type="protein sequence ID" value="JAH26466.1"/>
    <property type="molecule type" value="Transcribed_RNA"/>
</dbReference>
<organism evidence="1">
    <name type="scientific">Anguilla anguilla</name>
    <name type="common">European freshwater eel</name>
    <name type="synonym">Muraena anguilla</name>
    <dbReference type="NCBI Taxonomy" id="7936"/>
    <lineage>
        <taxon>Eukaryota</taxon>
        <taxon>Metazoa</taxon>
        <taxon>Chordata</taxon>
        <taxon>Craniata</taxon>
        <taxon>Vertebrata</taxon>
        <taxon>Euteleostomi</taxon>
        <taxon>Actinopterygii</taxon>
        <taxon>Neopterygii</taxon>
        <taxon>Teleostei</taxon>
        <taxon>Anguilliformes</taxon>
        <taxon>Anguillidae</taxon>
        <taxon>Anguilla</taxon>
    </lineage>
</organism>
<proteinExistence type="predicted"/>
<dbReference type="AlphaFoldDB" id="A0A0E9RBF5"/>